<evidence type="ECO:0000313" key="1">
    <source>
        <dbReference type="EMBL" id="TGY91231.1"/>
    </source>
</evidence>
<gene>
    <name evidence="1" type="ORF">E5329_22190</name>
</gene>
<protein>
    <submittedName>
        <fullName evidence="1">Phage tail tape measure protein</fullName>
    </submittedName>
</protein>
<comment type="caution">
    <text evidence="1">The sequence shown here is derived from an EMBL/GenBank/DDBJ whole genome shotgun (WGS) entry which is preliminary data.</text>
</comment>
<dbReference type="EMBL" id="SRYA01000065">
    <property type="protein sequence ID" value="TGY91231.1"/>
    <property type="molecule type" value="Genomic_DNA"/>
</dbReference>
<sequence length="978" mass="102558">MAANRIKGITVEIGGDTTKLQTALKGVNTEIRNTQSQLKDVEKLLKLDPGNTELMAQKHRLLGQAVSETKEKLETLKTAAEQANDALARGEISQSQYDALQREIIETENNLRDLERQAGQSAVALQKIAATGEKLKTVGSAIEGVGQKLMPVTAAVGGLGAAAVKVASDFDSAMSQVAAVSGATGKDLEALRDKAREMGSKTKFSASEAAEAMNYMAMAGWKTNDMLSGIEGIMNLAAASGEDLATTSDIVTDALTALGLSAEDSGHFADILAAASSNANTNVSMMGETFKYCAPVAGALGFSAEDTAEAIGLMANAGIKSSQAGTAMRSMMTNLTGEVKFTGAAFGELTVQTTNTDGSMRSLGDILADCRAAFAQMSESEKAANAEALVGKNAMSGFLAVMNAAPGDIEKLNSAINNCDGTAEKMAATMQDNLAGQLTILKSQLEELAISIGEILMPYIRQIVGWIQGLVDWLNSLDEGTKKIIVTVALVAAALGPVLIVIGKVVGAIGTIMTVVPQIASAISGVIGFVSGTVIPAISAVVAAIGWVPLAIAAVVAILVVLYNKCEWFREAVNAIWTQIKEFFVSAWEVICSFFTETIPNAWNSLVSFFQGIPAWWSGLWQSVGDFFSNIWTNMMNNPVLTGIVDMIRSLWENLSTTLQGIWNGIKTAASGAWELIKNVVLGPVLLLIDLVTGNFTKLKEDAANIWNNIKNAASNIWNGIKQVVGSLAQGLANHVSILFNGLKTTIANIWTAIKNTASSAWNGLKNLVSSIASNLKQAAVNAFKAMVSGIGSALSSLGSVVQSGFQSAISFITSLPGKALEWGKDFINGIADGIRSAIGNVVNAVSDVADKIRSFLHFSVPDEGPLTDYESWMPDFMSGLAKGIEKSRGMVKKAVSGVASDLMLQPQAAVQGMQGGRDSSGDPSVGELLGGLREMLSGLQEMAGGGTICIPVYVGGTLLDEVVVDAQARQNLRSGGR</sequence>
<reference evidence="1" key="1">
    <citation type="submission" date="2019-04" db="EMBL/GenBank/DDBJ databases">
        <title>Microbes associate with the intestines of laboratory mice.</title>
        <authorList>
            <person name="Navarre W."/>
            <person name="Wong E."/>
            <person name="Huang K."/>
            <person name="Tropini C."/>
            <person name="Ng K."/>
            <person name="Yu B."/>
        </authorList>
    </citation>
    <scope>NUCLEOTIDE SEQUENCE</scope>
    <source>
        <strain evidence="1">NM01_1-7b</strain>
    </source>
</reference>
<evidence type="ECO:0000313" key="2">
    <source>
        <dbReference type="Proteomes" id="UP000304953"/>
    </source>
</evidence>
<accession>A0AC61RR22</accession>
<dbReference type="Proteomes" id="UP000304953">
    <property type="component" value="Unassembled WGS sequence"/>
</dbReference>
<organism evidence="1 2">
    <name type="scientific">Petralouisia muris</name>
    <dbReference type="NCBI Taxonomy" id="3032872"/>
    <lineage>
        <taxon>Bacteria</taxon>
        <taxon>Bacillati</taxon>
        <taxon>Bacillota</taxon>
        <taxon>Clostridia</taxon>
        <taxon>Lachnospirales</taxon>
        <taxon>Lachnospiraceae</taxon>
        <taxon>Petralouisia</taxon>
    </lineage>
</organism>
<proteinExistence type="predicted"/>
<name>A0AC61RR22_9FIRM</name>
<keyword evidence="2" id="KW-1185">Reference proteome</keyword>